<dbReference type="Pfam" id="PF00753">
    <property type="entry name" value="Lactamase_B"/>
    <property type="match status" value="1"/>
</dbReference>
<protein>
    <submittedName>
        <fullName evidence="7">MBL fold metallo-hydrolase</fullName>
    </submittedName>
</protein>
<dbReference type="InterPro" id="IPR038536">
    <property type="entry name" value="Alkyl/aryl-sulf_dimr_sf"/>
</dbReference>
<evidence type="ECO:0000259" key="6">
    <source>
        <dbReference type="SMART" id="SM00849"/>
    </source>
</evidence>
<dbReference type="SMART" id="SM00849">
    <property type="entry name" value="Lactamase_B"/>
    <property type="match status" value="1"/>
</dbReference>
<dbReference type="InterPro" id="IPR001279">
    <property type="entry name" value="Metallo-B-lactamas"/>
</dbReference>
<keyword evidence="4" id="KW-0862">Zinc</keyword>
<accession>A0A368E0K7</accession>
<dbReference type="Gene3D" id="1.25.40.880">
    <property type="entry name" value="Alkyl sulfatase, dimerisation domain"/>
    <property type="match status" value="1"/>
</dbReference>
<gene>
    <name evidence="7" type="ORF">DBW69_02550</name>
</gene>
<keyword evidence="3 7" id="KW-0378">Hydrolase</keyword>
<keyword evidence="5" id="KW-0812">Transmembrane</keyword>
<comment type="caution">
    <text evidence="7">The sequence shown here is derived from an EMBL/GenBank/DDBJ whole genome shotgun (WGS) entry which is preliminary data.</text>
</comment>
<dbReference type="Pfam" id="PF14863">
    <property type="entry name" value="Alkyl_sulf_dimr"/>
    <property type="match status" value="1"/>
</dbReference>
<keyword evidence="5" id="KW-1133">Transmembrane helix</keyword>
<keyword evidence="2" id="KW-0479">Metal-binding</keyword>
<evidence type="ECO:0000256" key="3">
    <source>
        <dbReference type="ARBA" id="ARBA00022801"/>
    </source>
</evidence>
<evidence type="ECO:0000313" key="7">
    <source>
        <dbReference type="EMBL" id="RCL77627.1"/>
    </source>
</evidence>
<dbReference type="GO" id="GO:0008800">
    <property type="term" value="F:beta-lactamase activity"/>
    <property type="evidence" value="ECO:0007669"/>
    <property type="project" value="InterPro"/>
</dbReference>
<dbReference type="PROSITE" id="PS00743">
    <property type="entry name" value="BETA_LACTAMASE_B_1"/>
    <property type="match status" value="1"/>
</dbReference>
<dbReference type="Gene3D" id="3.60.15.30">
    <property type="entry name" value="Metallo-beta-lactamase domain"/>
    <property type="match status" value="1"/>
</dbReference>
<name>A0A368E0K7_9PROT</name>
<reference evidence="7 8" key="1">
    <citation type="journal article" date="2018" name="Microbiome">
        <title>Fine metagenomic profile of the Mediterranean stratified and mixed water columns revealed by assembly and recruitment.</title>
        <authorList>
            <person name="Haro-Moreno J.M."/>
            <person name="Lopez-Perez M."/>
            <person name="De La Torre J.R."/>
            <person name="Picazo A."/>
            <person name="Camacho A."/>
            <person name="Rodriguez-Valera F."/>
        </authorList>
    </citation>
    <scope>NUCLEOTIDE SEQUENCE [LARGE SCALE GENOMIC DNA]</scope>
    <source>
        <strain evidence="7">MED-G55</strain>
    </source>
</reference>
<dbReference type="Proteomes" id="UP000252132">
    <property type="component" value="Unassembled WGS sequence"/>
</dbReference>
<dbReference type="InterPro" id="IPR029228">
    <property type="entry name" value="Alkyl_sulf_dimr"/>
</dbReference>
<evidence type="ECO:0000256" key="1">
    <source>
        <dbReference type="ARBA" id="ARBA00001947"/>
    </source>
</evidence>
<dbReference type="GO" id="GO:0008270">
    <property type="term" value="F:zinc ion binding"/>
    <property type="evidence" value="ECO:0007669"/>
    <property type="project" value="InterPro"/>
</dbReference>
<dbReference type="InterPro" id="IPR036866">
    <property type="entry name" value="RibonucZ/Hydroxyglut_hydro"/>
</dbReference>
<evidence type="ECO:0000313" key="8">
    <source>
        <dbReference type="Proteomes" id="UP000252132"/>
    </source>
</evidence>
<sequence length="475" mass="52875">MGKYIKYLIIGVVGLVSIGVLTYQYSDSAKKQVQLQALDAVHDLATNRMKKQAENGSTSVAAEFINFPIEATEVADGIIRVTGIGNIYMVPTDEGNVLFDTGLVMQVPKQIAAMNKAVPDNKLTHIILSHSHADHIGGVKYWKEDGVEIIAHDQFTEEQRYLKALEPYLHDRNRLLFPFMPEEPPTAEMIAYGGITPTLKVNEGDSYRLELGGKVMEVYAMAGAEGADNLVMWLPEQKALLSGDFFGPMFPQFPNVFTMRGEKIRKPVEYIRSLNRLIDLAPEVILPGHLDPVTGQEKIVAGLTKMRDAVQYVHDETIAGMNGGKTLYQLMETISLPPELELSQAHGRVSWAVKSIWEYYATWFHFDRTTELYGVDRGEVMPDVVALAGPNALLEKARSYNKADQPVRAMHIVEILLDDPSQASDPGVNQVRLETLQLLLDKAINGIENSYEIYWLNAQIRLAEGVISEVSNSSN</sequence>
<dbReference type="GO" id="GO:0017001">
    <property type="term" value="P:antibiotic catabolic process"/>
    <property type="evidence" value="ECO:0007669"/>
    <property type="project" value="InterPro"/>
</dbReference>
<dbReference type="EMBL" id="QOQF01000006">
    <property type="protein sequence ID" value="RCL77627.1"/>
    <property type="molecule type" value="Genomic_DNA"/>
</dbReference>
<evidence type="ECO:0000256" key="4">
    <source>
        <dbReference type="ARBA" id="ARBA00022833"/>
    </source>
</evidence>
<dbReference type="AlphaFoldDB" id="A0A368E0K7"/>
<comment type="cofactor">
    <cofactor evidence="1">
        <name>Zn(2+)</name>
        <dbReference type="ChEBI" id="CHEBI:29105"/>
    </cofactor>
</comment>
<dbReference type="PANTHER" id="PTHR43223:SF2">
    <property type="entry name" value="METALLO-BETA-LACTAMASE DOMAIN-CONTAINING PROTEIN"/>
    <property type="match status" value="1"/>
</dbReference>
<proteinExistence type="predicted"/>
<dbReference type="InterPro" id="IPR052195">
    <property type="entry name" value="Bact_Alkyl/Aryl-Sulfatase"/>
</dbReference>
<keyword evidence="5" id="KW-0472">Membrane</keyword>
<evidence type="ECO:0000256" key="2">
    <source>
        <dbReference type="ARBA" id="ARBA00022723"/>
    </source>
</evidence>
<dbReference type="GO" id="GO:0046983">
    <property type="term" value="F:protein dimerization activity"/>
    <property type="evidence" value="ECO:0007669"/>
    <property type="project" value="InterPro"/>
</dbReference>
<dbReference type="PANTHER" id="PTHR43223">
    <property type="entry name" value="ALKYL/ARYL-SULFATASE"/>
    <property type="match status" value="1"/>
</dbReference>
<feature type="domain" description="Metallo-beta-lactamase" evidence="6">
    <location>
        <begin position="84"/>
        <end position="289"/>
    </location>
</feature>
<evidence type="ECO:0000256" key="5">
    <source>
        <dbReference type="SAM" id="Phobius"/>
    </source>
</evidence>
<organism evidence="7 8">
    <name type="scientific">PS1 clade bacterium</name>
    <dbReference type="NCBI Taxonomy" id="2175152"/>
    <lineage>
        <taxon>Bacteria</taxon>
        <taxon>Pseudomonadati</taxon>
        <taxon>Pseudomonadota</taxon>
        <taxon>Alphaproteobacteria</taxon>
        <taxon>PS1 clade</taxon>
    </lineage>
</organism>
<feature type="transmembrane region" description="Helical" evidence="5">
    <location>
        <begin position="7"/>
        <end position="26"/>
    </location>
</feature>
<dbReference type="InterPro" id="IPR001018">
    <property type="entry name" value="Beta-lactamase_class-B_CS"/>
</dbReference>
<dbReference type="SUPFAM" id="SSF56281">
    <property type="entry name" value="Metallo-hydrolase/oxidoreductase"/>
    <property type="match status" value="1"/>
</dbReference>